<proteinExistence type="predicted"/>
<keyword evidence="6" id="KW-1185">Reference proteome</keyword>
<dbReference type="CDD" id="cd01670">
    <property type="entry name" value="Death"/>
    <property type="match status" value="1"/>
</dbReference>
<accession>R7UAD9</accession>
<reference evidence="5" key="3">
    <citation type="submission" date="2015-06" db="UniProtKB">
        <authorList>
            <consortium name="EnsemblMetazoa"/>
        </authorList>
    </citation>
    <scope>IDENTIFICATION</scope>
</reference>
<dbReference type="AlphaFoldDB" id="R7UAD9"/>
<evidence type="ECO:0000313" key="4">
    <source>
        <dbReference type="EMBL" id="ELU00783.1"/>
    </source>
</evidence>
<dbReference type="PANTHER" id="PTHR34415:SF1">
    <property type="entry name" value="INTEGRASE CATALYTIC DOMAIN-CONTAINING PROTEIN"/>
    <property type="match status" value="1"/>
</dbReference>
<evidence type="ECO:0000259" key="3">
    <source>
        <dbReference type="PROSITE" id="PS50017"/>
    </source>
</evidence>
<dbReference type="PANTHER" id="PTHR34415">
    <property type="entry name" value="INTEGRASE CATALYTIC DOMAIN-CONTAINING PROTEIN"/>
    <property type="match status" value="1"/>
</dbReference>
<feature type="domain" description="Death" evidence="3">
    <location>
        <begin position="1017"/>
        <end position="1095"/>
    </location>
</feature>
<reference evidence="4 6" key="2">
    <citation type="journal article" date="2013" name="Nature">
        <title>Insights into bilaterian evolution from three spiralian genomes.</title>
        <authorList>
            <person name="Simakov O."/>
            <person name="Marletaz F."/>
            <person name="Cho S.J."/>
            <person name="Edsinger-Gonzales E."/>
            <person name="Havlak P."/>
            <person name="Hellsten U."/>
            <person name="Kuo D.H."/>
            <person name="Larsson T."/>
            <person name="Lv J."/>
            <person name="Arendt D."/>
            <person name="Savage R."/>
            <person name="Osoegawa K."/>
            <person name="de Jong P."/>
            <person name="Grimwood J."/>
            <person name="Chapman J.A."/>
            <person name="Shapiro H."/>
            <person name="Aerts A."/>
            <person name="Otillar R.P."/>
            <person name="Terry A.Y."/>
            <person name="Boore J.L."/>
            <person name="Grigoriev I.V."/>
            <person name="Lindberg D.R."/>
            <person name="Seaver E.C."/>
            <person name="Weisblat D.A."/>
            <person name="Putnam N.H."/>
            <person name="Rokhsar D.S."/>
        </authorList>
    </citation>
    <scope>NUCLEOTIDE SEQUENCE</scope>
    <source>
        <strain evidence="4 6">I ESC-2004</strain>
    </source>
</reference>
<keyword evidence="2" id="KW-0812">Transmembrane</keyword>
<dbReference type="InterPro" id="IPR011029">
    <property type="entry name" value="DEATH-like_dom_sf"/>
</dbReference>
<feature type="compositionally biased region" description="Basic and acidic residues" evidence="1">
    <location>
        <begin position="1098"/>
        <end position="1111"/>
    </location>
</feature>
<reference evidence="6" key="1">
    <citation type="submission" date="2012-12" db="EMBL/GenBank/DDBJ databases">
        <authorList>
            <person name="Hellsten U."/>
            <person name="Grimwood J."/>
            <person name="Chapman J.A."/>
            <person name="Shapiro H."/>
            <person name="Aerts A."/>
            <person name="Otillar R.P."/>
            <person name="Terry A.Y."/>
            <person name="Boore J.L."/>
            <person name="Simakov O."/>
            <person name="Marletaz F."/>
            <person name="Cho S.-J."/>
            <person name="Edsinger-Gonzales E."/>
            <person name="Havlak P."/>
            <person name="Kuo D.-H."/>
            <person name="Larsson T."/>
            <person name="Lv J."/>
            <person name="Arendt D."/>
            <person name="Savage R."/>
            <person name="Osoegawa K."/>
            <person name="de Jong P."/>
            <person name="Lindberg D.R."/>
            <person name="Seaver E.C."/>
            <person name="Weisblat D.A."/>
            <person name="Putnam N.H."/>
            <person name="Grigoriev I.V."/>
            <person name="Rokhsar D.S."/>
        </authorList>
    </citation>
    <scope>NUCLEOTIDE SEQUENCE</scope>
    <source>
        <strain evidence="6">I ESC-2004</strain>
    </source>
</reference>
<dbReference type="SUPFAM" id="SSF47986">
    <property type="entry name" value="DEATH domain"/>
    <property type="match status" value="1"/>
</dbReference>
<sequence length="1161" mass="133745">MTSTKRHHKCRMGPSKSPCLDACDDDFILNRRLDMLSLATNEFDLVIFGVISTMCVYMVKRPSAPRESHRRTENGMGPATTLRSVPFAERLSCSCMCKLINLLAAFLCFIAYHLHYRIGNHRLDAVINHYKKNGLVPRTKKSGGANNGKKLSFEDTSKIRNFLRNYASTKALTLPGRIPGFKRSDILLLPSSHTKTHVYQAYKTVAEVIVLCVSATTFQKIWNSLKPNIRTCRPMTDLCFTCQSNMTFIFKSANLGEEEKGARLKQQENDPSQVHEERRALYQAKSQDAKLACQREGISGFERSAPCSRRMSMHYSFDYAQQVHLPRNPLQPGPIYFLVPRKCGLNECFGLVKQAFKRHVVSTLDCMASVVDRSTSCNQARLVGTGDGRTIVPVRQWQKHFDKVARPLSGIKSQQHYRFDSKHPGTVFYRHRLSDPESSFQLFPNLNKLPRCPSLGLSYQRKEYLFRQIRQFIVDPDEAGSVDIMGPDPERKPNSDIMSKTALQFYRKTQGFTEIIKERPTSILTVRQALLKATHETEVRLDDMERSFYGGQREQSNIQDMAEHCRILMSIFKISNWNAADQTVSMWSRVVDPSSSVDYDDIMNSIRELHSFDLKLKEFIPGKFEVIMEDVDIIVRHIKKYLLSFYDGGDAPYLETCYHYEQKKKEFDEAIQNHMQNILDMGTAYRSKTGLLSKFFGLHVNEIARARDCGRLLILLMFPQAMQNARNSLKALLKWLRTDEEYVEFLTGDLKSLETIKEEEMLRLNSLKEFCWTLEHRIQNVHKDAMQVKLEIGKLSHHEQKLTATVNDFTQQIRWMEMDIEVKENERDQLVERMKCGDYGWGDEEALQEKIDDSIHLISNMRFEIPTIRKKIDSVKSKMALMIRKRKLWDEKKANVKDMQGELTNVRGQVVLAEVEMQRIERAINTIRDVLVKKCSGDLPKKIFHQMPIKVRNARKTSKTRKSMESSNSPRIKGNYSIDDDIRLYYGLLTIDGSNSLKLCDSLDRACSLVAQLIVHDWPRLYRCLPFYPARGQANMDTDVSNLVQLNYRANDIVRAKESLLLWRRQHTLASIPELKRALMGINRGDIVEQLNRVKSPPKRDKAESQKTERREKRRITKSVVPQLPSSGRMMVADQSVRAIAAAAADAQKRMDELVLPKILT</sequence>
<dbReference type="EMBL" id="AMQN01009570">
    <property type="status" value="NOT_ANNOTATED_CDS"/>
    <property type="molecule type" value="Genomic_DNA"/>
</dbReference>
<evidence type="ECO:0000313" key="5">
    <source>
        <dbReference type="EnsemblMetazoa" id="CapteP190615"/>
    </source>
</evidence>
<dbReference type="GO" id="GO:0007165">
    <property type="term" value="P:signal transduction"/>
    <property type="evidence" value="ECO:0007669"/>
    <property type="project" value="InterPro"/>
</dbReference>
<evidence type="ECO:0000256" key="1">
    <source>
        <dbReference type="SAM" id="MobiDB-lite"/>
    </source>
</evidence>
<feature type="transmembrane region" description="Helical" evidence="2">
    <location>
        <begin position="99"/>
        <end position="116"/>
    </location>
</feature>
<dbReference type="Gene3D" id="1.10.533.10">
    <property type="entry name" value="Death Domain, Fas"/>
    <property type="match status" value="1"/>
</dbReference>
<dbReference type="HOGENOM" id="CLU_275236_0_0_1"/>
<dbReference type="OrthoDB" id="6286837at2759"/>
<keyword evidence="2" id="KW-1133">Transmembrane helix</keyword>
<organism evidence="4">
    <name type="scientific">Capitella teleta</name>
    <name type="common">Polychaete worm</name>
    <dbReference type="NCBI Taxonomy" id="283909"/>
    <lineage>
        <taxon>Eukaryota</taxon>
        <taxon>Metazoa</taxon>
        <taxon>Spiralia</taxon>
        <taxon>Lophotrochozoa</taxon>
        <taxon>Annelida</taxon>
        <taxon>Polychaeta</taxon>
        <taxon>Sedentaria</taxon>
        <taxon>Scolecida</taxon>
        <taxon>Capitellidae</taxon>
        <taxon>Capitella</taxon>
    </lineage>
</organism>
<gene>
    <name evidence="4" type="ORF">CAPTEDRAFT_190615</name>
</gene>
<dbReference type="Proteomes" id="UP000014760">
    <property type="component" value="Unassembled WGS sequence"/>
</dbReference>
<dbReference type="EMBL" id="KB305732">
    <property type="protein sequence ID" value="ELU00783.1"/>
    <property type="molecule type" value="Genomic_DNA"/>
</dbReference>
<protein>
    <recommendedName>
        <fullName evidence="3">Death domain-containing protein</fullName>
    </recommendedName>
</protein>
<feature type="region of interest" description="Disordered" evidence="1">
    <location>
        <begin position="1091"/>
        <end position="1117"/>
    </location>
</feature>
<dbReference type="InterPro" id="IPR000488">
    <property type="entry name" value="Death_dom"/>
</dbReference>
<dbReference type="EnsemblMetazoa" id="CapteT190615">
    <property type="protein sequence ID" value="CapteP190615"/>
    <property type="gene ID" value="CapteG190615"/>
</dbReference>
<evidence type="ECO:0000313" key="6">
    <source>
        <dbReference type="Proteomes" id="UP000014760"/>
    </source>
</evidence>
<evidence type="ECO:0000256" key="2">
    <source>
        <dbReference type="SAM" id="Phobius"/>
    </source>
</evidence>
<name>R7UAD9_CAPTE</name>
<dbReference type="STRING" id="283909.R7UAD9"/>
<dbReference type="PROSITE" id="PS50017">
    <property type="entry name" value="DEATH_DOMAIN"/>
    <property type="match status" value="1"/>
</dbReference>
<keyword evidence="2" id="KW-0472">Membrane</keyword>